<dbReference type="EMBL" id="CM004482">
    <property type="protein sequence ID" value="OCT64180.1"/>
    <property type="molecule type" value="Genomic_DNA"/>
</dbReference>
<feature type="chain" id="PRO_5037676280" description="Secreted protein" evidence="1">
    <location>
        <begin position="23"/>
        <end position="84"/>
    </location>
</feature>
<dbReference type="Proteomes" id="UP000694892">
    <property type="component" value="Chromosome 9_10L"/>
</dbReference>
<organism evidence="2 3">
    <name type="scientific">Xenopus laevis</name>
    <name type="common">African clawed frog</name>
    <dbReference type="NCBI Taxonomy" id="8355"/>
    <lineage>
        <taxon>Eukaryota</taxon>
        <taxon>Metazoa</taxon>
        <taxon>Chordata</taxon>
        <taxon>Craniata</taxon>
        <taxon>Vertebrata</taxon>
        <taxon>Euteleostomi</taxon>
        <taxon>Amphibia</taxon>
        <taxon>Batrachia</taxon>
        <taxon>Anura</taxon>
        <taxon>Pipoidea</taxon>
        <taxon>Pipidae</taxon>
        <taxon>Xenopodinae</taxon>
        <taxon>Xenopus</taxon>
        <taxon>Xenopus</taxon>
    </lineage>
</organism>
<gene>
    <name evidence="2" type="ORF">XELAEV_18045281mg</name>
</gene>
<evidence type="ECO:0008006" key="4">
    <source>
        <dbReference type="Google" id="ProtNLM"/>
    </source>
</evidence>
<reference evidence="3" key="1">
    <citation type="journal article" date="2016" name="Nature">
        <title>Genome evolution in the allotetraploid frog Xenopus laevis.</title>
        <authorList>
            <person name="Session A.M."/>
            <person name="Uno Y."/>
            <person name="Kwon T."/>
            <person name="Chapman J.A."/>
            <person name="Toyoda A."/>
            <person name="Takahashi S."/>
            <person name="Fukui A."/>
            <person name="Hikosaka A."/>
            <person name="Suzuki A."/>
            <person name="Kondo M."/>
            <person name="van Heeringen S.J."/>
            <person name="Quigley I."/>
            <person name="Heinz S."/>
            <person name="Ogino H."/>
            <person name="Ochi H."/>
            <person name="Hellsten U."/>
            <person name="Lyons J.B."/>
            <person name="Simakov O."/>
            <person name="Putnam N."/>
            <person name="Stites J."/>
            <person name="Kuroki Y."/>
            <person name="Tanaka T."/>
            <person name="Michiue T."/>
            <person name="Watanabe M."/>
            <person name="Bogdanovic O."/>
            <person name="Lister R."/>
            <person name="Georgiou G."/>
            <person name="Paranjpe S.S."/>
            <person name="van Kruijsbergen I."/>
            <person name="Shu S."/>
            <person name="Carlson J."/>
            <person name="Kinoshita T."/>
            <person name="Ohta Y."/>
            <person name="Mawaribuchi S."/>
            <person name="Jenkins J."/>
            <person name="Grimwood J."/>
            <person name="Schmutz J."/>
            <person name="Mitros T."/>
            <person name="Mozaffari S.V."/>
            <person name="Suzuki Y."/>
            <person name="Haramoto Y."/>
            <person name="Yamamoto T.S."/>
            <person name="Takagi C."/>
            <person name="Heald R."/>
            <person name="Miller K."/>
            <person name="Haudenschild C."/>
            <person name="Kitzman J."/>
            <person name="Nakayama T."/>
            <person name="Izutsu Y."/>
            <person name="Robert J."/>
            <person name="Fortriede J."/>
            <person name="Burns K."/>
            <person name="Lotay V."/>
            <person name="Karimi K."/>
            <person name="Yasuoka Y."/>
            <person name="Dichmann D.S."/>
            <person name="Flajnik M.F."/>
            <person name="Houston D.W."/>
            <person name="Shendure J."/>
            <person name="DuPasquier L."/>
            <person name="Vize P.D."/>
            <person name="Zorn A.M."/>
            <person name="Ito M."/>
            <person name="Marcotte E.M."/>
            <person name="Wallingford J.B."/>
            <person name="Ito Y."/>
            <person name="Asashima M."/>
            <person name="Ueno N."/>
            <person name="Matsuda Y."/>
            <person name="Veenstra G.J."/>
            <person name="Fujiyama A."/>
            <person name="Harland R.M."/>
            <person name="Taira M."/>
            <person name="Rokhsar D.S."/>
        </authorList>
    </citation>
    <scope>NUCLEOTIDE SEQUENCE [LARGE SCALE GENOMIC DNA]</scope>
    <source>
        <strain evidence="3">J</strain>
    </source>
</reference>
<evidence type="ECO:0000313" key="3">
    <source>
        <dbReference type="Proteomes" id="UP000694892"/>
    </source>
</evidence>
<protein>
    <recommendedName>
        <fullName evidence="4">Secreted protein</fullName>
    </recommendedName>
</protein>
<evidence type="ECO:0000313" key="2">
    <source>
        <dbReference type="EMBL" id="OCT64180.1"/>
    </source>
</evidence>
<feature type="signal peptide" evidence="1">
    <location>
        <begin position="1"/>
        <end position="22"/>
    </location>
</feature>
<sequence>MYKFHKLCWWKLNCWPLMLSIAALKSFKILPPCVHNERTHITCICGLHMTGKAVQIIFRKTAKSYYVLYGQHQVVDMSFARQVC</sequence>
<proteinExistence type="predicted"/>
<name>A0A974C0F3_XENLA</name>
<evidence type="ECO:0000256" key="1">
    <source>
        <dbReference type="SAM" id="SignalP"/>
    </source>
</evidence>
<accession>A0A974C0F3</accession>
<dbReference type="AlphaFoldDB" id="A0A974C0F3"/>
<keyword evidence="1" id="KW-0732">Signal</keyword>